<name>A0A0L6VEY8_9BASI</name>
<protein>
    <submittedName>
        <fullName evidence="1">Uncharacterized protein</fullName>
    </submittedName>
</protein>
<gene>
    <name evidence="1" type="ORF">VP01_1765g5</name>
</gene>
<proteinExistence type="predicted"/>
<dbReference type="EMBL" id="LAVV01006576">
    <property type="protein sequence ID" value="KNZ59294.1"/>
    <property type="molecule type" value="Genomic_DNA"/>
</dbReference>
<dbReference type="VEuPathDB" id="FungiDB:VP01_1765g5"/>
<dbReference type="AlphaFoldDB" id="A0A0L6VEY8"/>
<comment type="caution">
    <text evidence="1">The sequence shown here is derived from an EMBL/GenBank/DDBJ whole genome shotgun (WGS) entry which is preliminary data.</text>
</comment>
<evidence type="ECO:0000313" key="1">
    <source>
        <dbReference type="EMBL" id="KNZ59294.1"/>
    </source>
</evidence>
<reference evidence="1 2" key="1">
    <citation type="submission" date="2015-08" db="EMBL/GenBank/DDBJ databases">
        <title>Next Generation Sequencing and Analysis of the Genome of Puccinia sorghi L Schw, the Causal Agent of Maize Common Rust.</title>
        <authorList>
            <person name="Rochi L."/>
            <person name="Burguener G."/>
            <person name="Darino M."/>
            <person name="Turjanski A."/>
            <person name="Kreff E."/>
            <person name="Dieguez M.J."/>
            <person name="Sacco F."/>
        </authorList>
    </citation>
    <scope>NUCLEOTIDE SEQUENCE [LARGE SCALE GENOMIC DNA]</scope>
    <source>
        <strain evidence="1 2">RO10H11247</strain>
    </source>
</reference>
<accession>A0A0L6VEY8</accession>
<organism evidence="1 2">
    <name type="scientific">Puccinia sorghi</name>
    <dbReference type="NCBI Taxonomy" id="27349"/>
    <lineage>
        <taxon>Eukaryota</taxon>
        <taxon>Fungi</taxon>
        <taxon>Dikarya</taxon>
        <taxon>Basidiomycota</taxon>
        <taxon>Pucciniomycotina</taxon>
        <taxon>Pucciniomycetes</taxon>
        <taxon>Pucciniales</taxon>
        <taxon>Pucciniaceae</taxon>
        <taxon>Puccinia</taxon>
    </lineage>
</organism>
<keyword evidence="2" id="KW-1185">Reference proteome</keyword>
<evidence type="ECO:0000313" key="2">
    <source>
        <dbReference type="Proteomes" id="UP000037035"/>
    </source>
</evidence>
<sequence length="68" mass="7359">MQHCNRFFRAGNLTYPGRSSHDLRLIDSGLHGVPARRLGVIIGIDSTAKVTLTAVPLPPCSPHSLLLL</sequence>
<dbReference type="Proteomes" id="UP000037035">
    <property type="component" value="Unassembled WGS sequence"/>
</dbReference>